<dbReference type="Proteomes" id="UP000070257">
    <property type="component" value="Unassembled WGS sequence"/>
</dbReference>
<accession>A0A656YUN2</accession>
<organism evidence="2 3">
    <name type="scientific">candidate division MSBL1 archaeon SCGC-AAA259J03</name>
    <dbReference type="NCBI Taxonomy" id="1698269"/>
    <lineage>
        <taxon>Archaea</taxon>
        <taxon>Methanobacteriati</taxon>
        <taxon>Methanobacteriota</taxon>
        <taxon>candidate division MSBL1</taxon>
    </lineage>
</organism>
<sequence length="189" mass="22211">MKGEMDRMERKEAEELMVEARREYQKDPRNWSFWISTEPDSPELYLIHGGEAYFLKIDSVYTPKPTGLGAKFQVEEDQLPENLPEYGFRRLNRDELEKIFERLPGSKEVESVEEYREAVQEAQKLLKKETLEKEPVPFEPPQDPTEIGAVGPHKAGSPLEYLSDKQKEVKEEMAEELEKLKRRRHPEYA</sequence>
<feature type="compositionally biased region" description="Basic residues" evidence="1">
    <location>
        <begin position="180"/>
        <end position="189"/>
    </location>
</feature>
<reference evidence="2 3" key="1">
    <citation type="journal article" date="2016" name="Sci. Rep.">
        <title>Metabolic traits of an uncultured archaeal lineage -MSBL1- from brine pools of the Red Sea.</title>
        <authorList>
            <person name="Mwirichia R."/>
            <person name="Alam I."/>
            <person name="Rashid M."/>
            <person name="Vinu M."/>
            <person name="Ba-Alawi W."/>
            <person name="Anthony Kamau A."/>
            <person name="Kamanda Ngugi D."/>
            <person name="Goker M."/>
            <person name="Klenk H.P."/>
            <person name="Bajic V."/>
            <person name="Stingl U."/>
        </authorList>
    </citation>
    <scope>NUCLEOTIDE SEQUENCE [LARGE SCALE GENOMIC DNA]</scope>
    <source>
        <strain evidence="2">SCGC-AAA259J03</strain>
    </source>
</reference>
<evidence type="ECO:0000313" key="2">
    <source>
        <dbReference type="EMBL" id="KXA96284.1"/>
    </source>
</evidence>
<feature type="region of interest" description="Disordered" evidence="1">
    <location>
        <begin position="128"/>
        <end position="189"/>
    </location>
</feature>
<comment type="caution">
    <text evidence="2">The sequence shown here is derived from an EMBL/GenBank/DDBJ whole genome shotgun (WGS) entry which is preliminary data.</text>
</comment>
<name>A0A656YUN2_9EURY</name>
<feature type="compositionally biased region" description="Basic and acidic residues" evidence="1">
    <location>
        <begin position="162"/>
        <end position="179"/>
    </location>
</feature>
<dbReference type="AlphaFoldDB" id="A0A656YUN2"/>
<gene>
    <name evidence="2" type="ORF">AKJ39_04830</name>
</gene>
<evidence type="ECO:0000313" key="3">
    <source>
        <dbReference type="Proteomes" id="UP000070257"/>
    </source>
</evidence>
<proteinExistence type="predicted"/>
<keyword evidence="3" id="KW-1185">Reference proteome</keyword>
<dbReference type="EMBL" id="LHXT01000114">
    <property type="protein sequence ID" value="KXA96284.1"/>
    <property type="molecule type" value="Genomic_DNA"/>
</dbReference>
<protein>
    <submittedName>
        <fullName evidence="2">Uncharacterized protein</fullName>
    </submittedName>
</protein>
<evidence type="ECO:0000256" key="1">
    <source>
        <dbReference type="SAM" id="MobiDB-lite"/>
    </source>
</evidence>